<name>A0A212J2E8_9DELT</name>
<sequence length="140" mass="14855">MPKGASAEGGMEEKAGIPRGIVPYTQKPRLNRGLALHVTIRLVARLAGGFGLGFVYLQVAAVHAGAVKGLDGAGSVGISHFHETETTGAARFTVSHQVDGVNGAILGEKVTNLIFRRRPGQVAHINRLAHKKPRLKKFCT</sequence>
<gene>
    <name evidence="1" type="ORF">KL86DPRO_10548</name>
</gene>
<dbReference type="AlphaFoldDB" id="A0A212J2E8"/>
<organism evidence="1">
    <name type="scientific">uncultured delta proteobacterium</name>
    <dbReference type="NCBI Taxonomy" id="34034"/>
    <lineage>
        <taxon>Bacteria</taxon>
        <taxon>Deltaproteobacteria</taxon>
        <taxon>environmental samples</taxon>
    </lineage>
</organism>
<protein>
    <submittedName>
        <fullName evidence="1">Uncharacterized protein</fullName>
    </submittedName>
</protein>
<evidence type="ECO:0000313" key="1">
    <source>
        <dbReference type="EMBL" id="SBV93534.1"/>
    </source>
</evidence>
<dbReference type="EMBL" id="FLUQ01000001">
    <property type="protein sequence ID" value="SBV93534.1"/>
    <property type="molecule type" value="Genomic_DNA"/>
</dbReference>
<accession>A0A212J2E8</accession>
<proteinExistence type="predicted"/>
<reference evidence="1" key="1">
    <citation type="submission" date="2016-04" db="EMBL/GenBank/DDBJ databases">
        <authorList>
            <person name="Evans L.H."/>
            <person name="Alamgir A."/>
            <person name="Owens N."/>
            <person name="Weber N.D."/>
            <person name="Virtaneva K."/>
            <person name="Barbian K."/>
            <person name="Babar A."/>
            <person name="Rosenke K."/>
        </authorList>
    </citation>
    <scope>NUCLEOTIDE SEQUENCE</scope>
    <source>
        <strain evidence="1">86</strain>
    </source>
</reference>